<proteinExistence type="inferred from homology"/>
<dbReference type="GO" id="GO:0032981">
    <property type="term" value="P:mitochondrial respiratory chain complex I assembly"/>
    <property type="evidence" value="ECO:0007669"/>
    <property type="project" value="TreeGrafter"/>
</dbReference>
<evidence type="ECO:0000256" key="12">
    <source>
        <dbReference type="ARBA" id="ARBA00023136"/>
    </source>
</evidence>
<evidence type="ECO:0000313" key="17">
    <source>
        <dbReference type="Proteomes" id="UP000789390"/>
    </source>
</evidence>
<evidence type="ECO:0000256" key="2">
    <source>
        <dbReference type="ARBA" id="ARBA00004298"/>
    </source>
</evidence>
<organism evidence="16 17">
    <name type="scientific">Daphnia galeata</name>
    <dbReference type="NCBI Taxonomy" id="27404"/>
    <lineage>
        <taxon>Eukaryota</taxon>
        <taxon>Metazoa</taxon>
        <taxon>Ecdysozoa</taxon>
        <taxon>Arthropoda</taxon>
        <taxon>Crustacea</taxon>
        <taxon>Branchiopoda</taxon>
        <taxon>Diplostraca</taxon>
        <taxon>Cladocera</taxon>
        <taxon>Anomopoda</taxon>
        <taxon>Daphniidae</taxon>
        <taxon>Daphnia</taxon>
    </lineage>
</organism>
<evidence type="ECO:0000256" key="9">
    <source>
        <dbReference type="ARBA" id="ARBA00022982"/>
    </source>
</evidence>
<keyword evidence="9" id="KW-0249">Electron transport</keyword>
<keyword evidence="17" id="KW-1185">Reference proteome</keyword>
<evidence type="ECO:0000256" key="4">
    <source>
        <dbReference type="ARBA" id="ARBA00018680"/>
    </source>
</evidence>
<evidence type="ECO:0000256" key="5">
    <source>
        <dbReference type="ARBA" id="ARBA00022448"/>
    </source>
</evidence>
<evidence type="ECO:0000256" key="3">
    <source>
        <dbReference type="ARBA" id="ARBA00005667"/>
    </source>
</evidence>
<dbReference type="Pfam" id="PF08122">
    <property type="entry name" value="NDUF_B12"/>
    <property type="match status" value="1"/>
</dbReference>
<dbReference type="PANTHER" id="PTHR15082:SF2">
    <property type="entry name" value="NADH DEHYDROGENASE [UBIQUINONE] 1 BETA SUBCOMPLEX SUBUNIT 3"/>
    <property type="match status" value="1"/>
</dbReference>
<keyword evidence="8" id="KW-0999">Mitochondrion inner membrane</keyword>
<evidence type="ECO:0000256" key="13">
    <source>
        <dbReference type="ARBA" id="ARBA00030217"/>
    </source>
</evidence>
<dbReference type="OrthoDB" id="521512at2759"/>
<evidence type="ECO:0000256" key="6">
    <source>
        <dbReference type="ARBA" id="ARBA00022660"/>
    </source>
</evidence>
<keyword evidence="5" id="KW-0813">Transport</keyword>
<dbReference type="PANTHER" id="PTHR15082">
    <property type="entry name" value="NADH-UBIQUINONE OXIDOREDUCTASE B12 SUBUNIT"/>
    <property type="match status" value="1"/>
</dbReference>
<evidence type="ECO:0000256" key="1">
    <source>
        <dbReference type="ARBA" id="ARBA00003195"/>
    </source>
</evidence>
<reference evidence="16" key="1">
    <citation type="submission" date="2021-11" db="EMBL/GenBank/DDBJ databases">
        <authorList>
            <person name="Schell T."/>
        </authorList>
    </citation>
    <scope>NUCLEOTIDE SEQUENCE</scope>
    <source>
        <strain evidence="16">M5</strain>
    </source>
</reference>
<protein>
    <recommendedName>
        <fullName evidence="4">NADH dehydrogenase [ubiquinone] 1 beta subcomplex subunit 3</fullName>
    </recommendedName>
    <alternativeName>
        <fullName evidence="13">Complex I-B12</fullName>
    </alternativeName>
    <alternativeName>
        <fullName evidence="14">NADH-ubiquinone oxidoreductase B12 subunit</fullName>
    </alternativeName>
</protein>
<evidence type="ECO:0000256" key="8">
    <source>
        <dbReference type="ARBA" id="ARBA00022792"/>
    </source>
</evidence>
<comment type="similarity">
    <text evidence="3">Belongs to the complex I NDUFB3 subunit family.</text>
</comment>
<evidence type="ECO:0000256" key="10">
    <source>
        <dbReference type="ARBA" id="ARBA00022989"/>
    </source>
</evidence>
<evidence type="ECO:0000256" key="7">
    <source>
        <dbReference type="ARBA" id="ARBA00022692"/>
    </source>
</evidence>
<keyword evidence="11" id="KW-0496">Mitochondrion</keyword>
<keyword evidence="10" id="KW-1133">Transmembrane helix</keyword>
<evidence type="ECO:0000313" key="16">
    <source>
        <dbReference type="EMBL" id="CAH0113355.1"/>
    </source>
</evidence>
<keyword evidence="6" id="KW-0679">Respiratory chain</keyword>
<dbReference type="GO" id="GO:0022900">
    <property type="term" value="P:electron transport chain"/>
    <property type="evidence" value="ECO:0007669"/>
    <property type="project" value="InterPro"/>
</dbReference>
<gene>
    <name evidence="16" type="ORF">DGAL_LOCUS17243</name>
</gene>
<dbReference type="AlphaFoldDB" id="A0A8J2S243"/>
<dbReference type="InterPro" id="IPR012576">
    <property type="entry name" value="NDUFB3"/>
</dbReference>
<feature type="compositionally biased region" description="Basic residues" evidence="15">
    <location>
        <begin position="7"/>
        <end position="17"/>
    </location>
</feature>
<evidence type="ECO:0000256" key="14">
    <source>
        <dbReference type="ARBA" id="ARBA00032688"/>
    </source>
</evidence>
<dbReference type="GO" id="GO:0005743">
    <property type="term" value="C:mitochondrial inner membrane"/>
    <property type="evidence" value="ECO:0007669"/>
    <property type="project" value="UniProtKB-SubCell"/>
</dbReference>
<evidence type="ECO:0000256" key="15">
    <source>
        <dbReference type="SAM" id="MobiDB-lite"/>
    </source>
</evidence>
<keyword evidence="7" id="KW-0812">Transmembrane</keyword>
<keyword evidence="12" id="KW-0472">Membrane</keyword>
<sequence length="112" mass="13079">MGGDHTHGHHDHGHHHEFKVPDYKKYKVENAPELVTVRNMLAQKGLKDPWLRNEVWRFDQNEYGTVNQRWRLTFFRGFKWGLAAFLATITIEKGLELINPPANHHGHGSSHH</sequence>
<comment type="subcellular location">
    <subcellularLocation>
        <location evidence="2">Mitochondrion inner membrane</location>
        <topology evidence="2">Single-pass membrane protein</topology>
        <orientation evidence="2">Matrix side</orientation>
    </subcellularLocation>
</comment>
<comment type="caution">
    <text evidence="16">The sequence shown here is derived from an EMBL/GenBank/DDBJ whole genome shotgun (WGS) entry which is preliminary data.</text>
</comment>
<accession>A0A8J2S243</accession>
<dbReference type="Proteomes" id="UP000789390">
    <property type="component" value="Unassembled WGS sequence"/>
</dbReference>
<feature type="region of interest" description="Disordered" evidence="15">
    <location>
        <begin position="1"/>
        <end position="21"/>
    </location>
</feature>
<dbReference type="EMBL" id="CAKKLH010000338">
    <property type="protein sequence ID" value="CAH0113355.1"/>
    <property type="molecule type" value="Genomic_DNA"/>
</dbReference>
<evidence type="ECO:0000256" key="11">
    <source>
        <dbReference type="ARBA" id="ARBA00023128"/>
    </source>
</evidence>
<name>A0A8J2S243_9CRUS</name>
<comment type="function">
    <text evidence="1">Accessory subunit of the mitochondrial membrane respiratory chain NADH dehydrogenase (Complex I), that is believed not to be involved in catalysis. Complex I functions in the transfer of electrons from NADH to the respiratory chain. The immediate electron acceptor for the enzyme is believed to be ubiquinone.</text>
</comment>